<keyword evidence="2" id="KW-1185">Reference proteome</keyword>
<comment type="caution">
    <text evidence="1">The sequence shown here is derived from an EMBL/GenBank/DDBJ whole genome shotgun (WGS) entry which is preliminary data.</text>
</comment>
<name>A0A8S4GFF5_PLUXY</name>
<reference evidence="1" key="1">
    <citation type="submission" date="2020-11" db="EMBL/GenBank/DDBJ databases">
        <authorList>
            <person name="Whiteford S."/>
        </authorList>
    </citation>
    <scope>NUCLEOTIDE SEQUENCE</scope>
</reference>
<protein>
    <submittedName>
        <fullName evidence="1">(diamondback moth) hypothetical protein</fullName>
    </submittedName>
</protein>
<proteinExistence type="predicted"/>
<evidence type="ECO:0000313" key="2">
    <source>
        <dbReference type="Proteomes" id="UP000653454"/>
    </source>
</evidence>
<dbReference type="Proteomes" id="UP000653454">
    <property type="component" value="Unassembled WGS sequence"/>
</dbReference>
<evidence type="ECO:0000313" key="1">
    <source>
        <dbReference type="EMBL" id="CAG9138561.1"/>
    </source>
</evidence>
<sequence>MAFRVRPLERNFVSCARQKTVRGDAGGDAAYINNERNTKVKKNTTFVDVSDNSVHMPFQYNELEAKLARHMKKSPKRTIQKIIKKNKNYKKRLYAKMISSTTTITTSTKVANNEQSLNRKNKEVTTPAAHRRKNNKYKYNRWSRNPVPFHNLGQRRFKRKLEKDNAYILEDFDEIEFLSQDKEGIDADAFNVPVKHYW</sequence>
<accession>A0A8S4GFF5</accession>
<dbReference type="AlphaFoldDB" id="A0A8S4GFF5"/>
<dbReference type="EMBL" id="CAJHNJ030000692">
    <property type="protein sequence ID" value="CAG9138561.1"/>
    <property type="molecule type" value="Genomic_DNA"/>
</dbReference>
<gene>
    <name evidence="1" type="ORF">PLXY2_LOCUS16821</name>
</gene>
<organism evidence="1 2">
    <name type="scientific">Plutella xylostella</name>
    <name type="common">Diamondback moth</name>
    <name type="synonym">Plutella maculipennis</name>
    <dbReference type="NCBI Taxonomy" id="51655"/>
    <lineage>
        <taxon>Eukaryota</taxon>
        <taxon>Metazoa</taxon>
        <taxon>Ecdysozoa</taxon>
        <taxon>Arthropoda</taxon>
        <taxon>Hexapoda</taxon>
        <taxon>Insecta</taxon>
        <taxon>Pterygota</taxon>
        <taxon>Neoptera</taxon>
        <taxon>Endopterygota</taxon>
        <taxon>Lepidoptera</taxon>
        <taxon>Glossata</taxon>
        <taxon>Ditrysia</taxon>
        <taxon>Yponomeutoidea</taxon>
        <taxon>Plutellidae</taxon>
        <taxon>Plutella</taxon>
    </lineage>
</organism>